<protein>
    <submittedName>
        <fullName evidence="2">Uncharacterized protein</fullName>
    </submittedName>
</protein>
<dbReference type="OrthoDB" id="4157036at2759"/>
<dbReference type="EMBL" id="CH476598">
    <property type="protein sequence ID" value="EAU35740.1"/>
    <property type="molecule type" value="Genomic_DNA"/>
</dbReference>
<dbReference type="AlphaFoldDB" id="Q0CQU6"/>
<feature type="region of interest" description="Disordered" evidence="1">
    <location>
        <begin position="383"/>
        <end position="416"/>
    </location>
</feature>
<evidence type="ECO:0000313" key="3">
    <source>
        <dbReference type="Proteomes" id="UP000007963"/>
    </source>
</evidence>
<evidence type="ECO:0000313" key="2">
    <source>
        <dbReference type="EMBL" id="EAU35740.1"/>
    </source>
</evidence>
<dbReference type="HOGENOM" id="CLU_612466_0_0_1"/>
<proteinExistence type="predicted"/>
<reference evidence="3" key="1">
    <citation type="submission" date="2005-09" db="EMBL/GenBank/DDBJ databases">
        <title>Annotation of the Aspergillus terreus NIH2624 genome.</title>
        <authorList>
            <person name="Birren B.W."/>
            <person name="Lander E.S."/>
            <person name="Galagan J.E."/>
            <person name="Nusbaum C."/>
            <person name="Devon K."/>
            <person name="Henn M."/>
            <person name="Ma L.-J."/>
            <person name="Jaffe D.B."/>
            <person name="Butler J."/>
            <person name="Alvarez P."/>
            <person name="Gnerre S."/>
            <person name="Grabherr M."/>
            <person name="Kleber M."/>
            <person name="Mauceli E.W."/>
            <person name="Brockman W."/>
            <person name="Rounsley S."/>
            <person name="Young S.K."/>
            <person name="LaButti K."/>
            <person name="Pushparaj V."/>
            <person name="DeCaprio D."/>
            <person name="Crawford M."/>
            <person name="Koehrsen M."/>
            <person name="Engels R."/>
            <person name="Montgomery P."/>
            <person name="Pearson M."/>
            <person name="Howarth C."/>
            <person name="Larson L."/>
            <person name="Luoma S."/>
            <person name="White J."/>
            <person name="Alvarado L."/>
            <person name="Kodira C.D."/>
            <person name="Zeng Q."/>
            <person name="Oleary S."/>
            <person name="Yandava C."/>
            <person name="Denning D.W."/>
            <person name="Nierman W.C."/>
            <person name="Milne T."/>
            <person name="Madden K."/>
        </authorList>
    </citation>
    <scope>NUCLEOTIDE SEQUENCE [LARGE SCALE GENOMIC DNA]</scope>
    <source>
        <strain evidence="3">NIH 2624 / FGSC A1156</strain>
    </source>
</reference>
<dbReference type="VEuPathDB" id="FungiDB:ATEG_03938"/>
<feature type="region of interest" description="Disordered" evidence="1">
    <location>
        <begin position="281"/>
        <end position="321"/>
    </location>
</feature>
<sequence>MDNESLHVISSVRLLYSCIASPIAYKGLPLAMTSAAVHCASSTLQRIDEGSSESSGSSEGSIYNAVRIESPANESAQKFDMGHELNSIVLDRATIARLLVSSAHSISYASLHAPRYYPPYSIRSSRWHPYPRPGRTAFSTYTGRRLHLPLLATSINRSPSRRKVLSLNDADSRPRKSRWTANLASPVSPVVPRYPPPVRSPTPPGVPSFGTREAMRYYAQLAHASPSDDHHSRSTAESPIATSYRAALRRFLGMSDSPRQGGRAPVARAPDGTAVLGHFPYRHSGHGLTTSRRLDDHPFHRRTLPEAPTSSERDMSGRQPAVRQNRRYYHSADADHLLLSPFVPFQSPAPIAPSKHSTAALDEPAQSWTAPWGVCCCLREKDDSVSGAHSPTRNTHASAQTGRPGDGAPDNAARGWPQSVGQLSWGIWMSLRRVASRVMASGEPMLA</sequence>
<organism evidence="2 3">
    <name type="scientific">Aspergillus terreus (strain NIH 2624 / FGSC A1156)</name>
    <dbReference type="NCBI Taxonomy" id="341663"/>
    <lineage>
        <taxon>Eukaryota</taxon>
        <taxon>Fungi</taxon>
        <taxon>Dikarya</taxon>
        <taxon>Ascomycota</taxon>
        <taxon>Pezizomycotina</taxon>
        <taxon>Eurotiomycetes</taxon>
        <taxon>Eurotiomycetidae</taxon>
        <taxon>Eurotiales</taxon>
        <taxon>Aspergillaceae</taxon>
        <taxon>Aspergillus</taxon>
        <taxon>Aspergillus subgen. Circumdati</taxon>
    </lineage>
</organism>
<accession>Q0CQU6</accession>
<evidence type="ECO:0000256" key="1">
    <source>
        <dbReference type="SAM" id="MobiDB-lite"/>
    </source>
</evidence>
<feature type="compositionally biased region" description="Polar residues" evidence="1">
    <location>
        <begin position="387"/>
        <end position="401"/>
    </location>
</feature>
<dbReference type="RefSeq" id="XP_001213116.1">
    <property type="nucleotide sequence ID" value="XM_001213116.1"/>
</dbReference>
<dbReference type="eggNOG" id="ENOG502RW6U">
    <property type="taxonomic scope" value="Eukaryota"/>
</dbReference>
<dbReference type="Proteomes" id="UP000007963">
    <property type="component" value="Unassembled WGS sequence"/>
</dbReference>
<name>Q0CQU6_ASPTN</name>
<gene>
    <name evidence="2" type="ORF">ATEG_03938</name>
</gene>
<dbReference type="GeneID" id="4318336"/>